<proteinExistence type="predicted"/>
<feature type="compositionally biased region" description="Polar residues" evidence="1">
    <location>
        <begin position="217"/>
        <end position="229"/>
    </location>
</feature>
<feature type="region of interest" description="Disordered" evidence="1">
    <location>
        <begin position="217"/>
        <end position="236"/>
    </location>
</feature>
<protein>
    <recommendedName>
        <fullName evidence="4">Integrase catalytic domain-containing protein</fullName>
    </recommendedName>
</protein>
<accession>A0A4Y2SIF3</accession>
<sequence>MGDLPRDRIVTYRPFDKVGINFAGPIITKPNPKRSKVTIKSYIAIFICFPTIATHLEVVSDLTTEACLLKTIYSNTIKTFNYLERHCDEEANAILNPLFKMCKSSTVQNFSTEKGIKWNFIPSPNFGRLWEENIKSMKKILLKVAKTTILNFEELTTLVTQIEAILNSRSLCLLSVVPTAPYHPKEIALRQSACFEAGEYPNQNVGGGISDGFNGRSTSHCRGSPTGPQSHRGPLSLSQEEVTVGGITFAPTDYEKKTSIMAIHPGERTGIPSDLREPMGDALELYIDGRDGAAMVVLYHGQLVHSIEQRLPDTGTVFQAELVGWMDGC</sequence>
<dbReference type="PANTHER" id="PTHR47331">
    <property type="entry name" value="PHD-TYPE DOMAIN-CONTAINING PROTEIN"/>
    <property type="match status" value="1"/>
</dbReference>
<dbReference type="Gene3D" id="3.30.420.10">
    <property type="entry name" value="Ribonuclease H-like superfamily/Ribonuclease H"/>
    <property type="match status" value="1"/>
</dbReference>
<evidence type="ECO:0000313" key="3">
    <source>
        <dbReference type="Proteomes" id="UP000499080"/>
    </source>
</evidence>
<comment type="caution">
    <text evidence="2">The sequence shown here is derived from an EMBL/GenBank/DDBJ whole genome shotgun (WGS) entry which is preliminary data.</text>
</comment>
<evidence type="ECO:0008006" key="4">
    <source>
        <dbReference type="Google" id="ProtNLM"/>
    </source>
</evidence>
<evidence type="ECO:0000256" key="1">
    <source>
        <dbReference type="SAM" id="MobiDB-lite"/>
    </source>
</evidence>
<keyword evidence="3" id="KW-1185">Reference proteome</keyword>
<dbReference type="GO" id="GO:0003676">
    <property type="term" value="F:nucleic acid binding"/>
    <property type="evidence" value="ECO:0007669"/>
    <property type="project" value="InterPro"/>
</dbReference>
<dbReference type="InterPro" id="IPR036397">
    <property type="entry name" value="RNaseH_sf"/>
</dbReference>
<organism evidence="2 3">
    <name type="scientific">Araneus ventricosus</name>
    <name type="common">Orbweaver spider</name>
    <name type="synonym">Epeira ventricosa</name>
    <dbReference type="NCBI Taxonomy" id="182803"/>
    <lineage>
        <taxon>Eukaryota</taxon>
        <taxon>Metazoa</taxon>
        <taxon>Ecdysozoa</taxon>
        <taxon>Arthropoda</taxon>
        <taxon>Chelicerata</taxon>
        <taxon>Arachnida</taxon>
        <taxon>Araneae</taxon>
        <taxon>Araneomorphae</taxon>
        <taxon>Entelegynae</taxon>
        <taxon>Araneoidea</taxon>
        <taxon>Araneidae</taxon>
        <taxon>Araneus</taxon>
    </lineage>
</organism>
<reference evidence="2 3" key="1">
    <citation type="journal article" date="2019" name="Sci. Rep.">
        <title>Orb-weaving spider Araneus ventricosus genome elucidates the spidroin gene catalogue.</title>
        <authorList>
            <person name="Kono N."/>
            <person name="Nakamura H."/>
            <person name="Ohtoshi R."/>
            <person name="Moran D.A.P."/>
            <person name="Shinohara A."/>
            <person name="Yoshida Y."/>
            <person name="Fujiwara M."/>
            <person name="Mori M."/>
            <person name="Tomita M."/>
            <person name="Arakawa K."/>
        </authorList>
    </citation>
    <scope>NUCLEOTIDE SEQUENCE [LARGE SCALE GENOMIC DNA]</scope>
</reference>
<name>A0A4Y2SIF3_ARAVE</name>
<gene>
    <name evidence="2" type="ORF">AVEN_77736_1</name>
</gene>
<dbReference type="EMBL" id="BGPR01021598">
    <property type="protein sequence ID" value="GBN87049.1"/>
    <property type="molecule type" value="Genomic_DNA"/>
</dbReference>
<evidence type="ECO:0000313" key="2">
    <source>
        <dbReference type="EMBL" id="GBN87049.1"/>
    </source>
</evidence>
<dbReference type="AlphaFoldDB" id="A0A4Y2SIF3"/>
<dbReference type="Proteomes" id="UP000499080">
    <property type="component" value="Unassembled WGS sequence"/>
</dbReference>